<keyword evidence="4" id="KW-1185">Reference proteome</keyword>
<dbReference type="Gene3D" id="2.40.50.100">
    <property type="match status" value="1"/>
</dbReference>
<dbReference type="EMBL" id="CP136862">
    <property type="protein sequence ID" value="WOJ90422.1"/>
    <property type="molecule type" value="Genomic_DNA"/>
</dbReference>
<name>A0ABZ0HUF4_9HYPH</name>
<dbReference type="PANTHER" id="PTHR30438:SF2">
    <property type="entry name" value="MEMBRANE PROTEIN"/>
    <property type="match status" value="1"/>
</dbReference>
<feature type="coiled-coil region" evidence="1">
    <location>
        <begin position="189"/>
        <end position="216"/>
    </location>
</feature>
<keyword evidence="2" id="KW-0732">Signal</keyword>
<protein>
    <submittedName>
        <fullName evidence="3">HlyD family efflux transporter periplasmic adaptor subunit</fullName>
    </submittedName>
</protein>
<feature type="chain" id="PRO_5045427342" evidence="2">
    <location>
        <begin position="22"/>
        <end position="363"/>
    </location>
</feature>
<accession>A0ABZ0HUF4</accession>
<dbReference type="SUPFAM" id="SSF111369">
    <property type="entry name" value="HlyD-like secretion proteins"/>
    <property type="match status" value="1"/>
</dbReference>
<proteinExistence type="predicted"/>
<dbReference type="Gene3D" id="1.10.287.470">
    <property type="entry name" value="Helix hairpin bin"/>
    <property type="match status" value="1"/>
</dbReference>
<evidence type="ECO:0000256" key="2">
    <source>
        <dbReference type="SAM" id="SignalP"/>
    </source>
</evidence>
<organism evidence="3 4">
    <name type="scientific">Methylocapsa polymorpha</name>
    <dbReference type="NCBI Taxonomy" id="3080828"/>
    <lineage>
        <taxon>Bacteria</taxon>
        <taxon>Pseudomonadati</taxon>
        <taxon>Pseudomonadota</taxon>
        <taxon>Alphaproteobacteria</taxon>
        <taxon>Hyphomicrobiales</taxon>
        <taxon>Beijerinckiaceae</taxon>
        <taxon>Methylocapsa</taxon>
    </lineage>
</organism>
<dbReference type="Proteomes" id="UP001626536">
    <property type="component" value="Chromosome"/>
</dbReference>
<dbReference type="RefSeq" id="WP_407339870.1">
    <property type="nucleotide sequence ID" value="NZ_CP136862.1"/>
</dbReference>
<dbReference type="PANTHER" id="PTHR30438">
    <property type="entry name" value="36 KDA ANTIGEN-RELATED"/>
    <property type="match status" value="1"/>
</dbReference>
<evidence type="ECO:0000256" key="1">
    <source>
        <dbReference type="SAM" id="Coils"/>
    </source>
</evidence>
<evidence type="ECO:0000313" key="3">
    <source>
        <dbReference type="EMBL" id="WOJ90422.1"/>
    </source>
</evidence>
<gene>
    <name evidence="3" type="ORF">RZS28_03760</name>
</gene>
<dbReference type="Gene3D" id="2.40.30.170">
    <property type="match status" value="1"/>
</dbReference>
<reference evidence="3 4" key="1">
    <citation type="submission" date="2023-10" db="EMBL/GenBank/DDBJ databases">
        <title>Novel methanotroph of the genus Methylocapsa from a subarctic wetland.</title>
        <authorList>
            <person name="Belova S.E."/>
            <person name="Oshkin I.Y."/>
            <person name="Miroshnikov K."/>
            <person name="Dedysh S.N."/>
        </authorList>
    </citation>
    <scope>NUCLEOTIDE SEQUENCE [LARGE SCALE GENOMIC DNA]</scope>
    <source>
        <strain evidence="3 4">RX1</strain>
    </source>
</reference>
<keyword evidence="1" id="KW-0175">Coiled coil</keyword>
<feature type="signal peptide" evidence="2">
    <location>
        <begin position="1"/>
        <end position="21"/>
    </location>
</feature>
<evidence type="ECO:0000313" key="4">
    <source>
        <dbReference type="Proteomes" id="UP001626536"/>
    </source>
</evidence>
<sequence>MSLCKPAAVLLASVLVAGAFPAPRSAGLSSGGGPFISDARAEPAAQSPRARAQAAVQTLIARLRGRTMPDGIVKSNGRIEATQVDVAAKYAGRLATLTVDEGDEVTAGQVVGTISSPEIEAQLAGAQAQVLGSKKALSAAEALIAQRSSDLTFAKTDLERGKSLLERGNITQQVVDQRRNRFENAEAGYRAATDQRDQAQFAIKSAEADVQRLEAILVDQVLVSPRNGRVQYRLARAGEVVVPGQRVLTILDLNDVYMTIYLPATDVGKLALGDEARIIADPIPEYVIPATVGFVATDAQFTPKSVETADERQKLMFRVKLQVNPKVLERYHQQVKTGVRGIGFARTSPSIAWPDDLVVKLPQ</sequence>